<dbReference type="STRING" id="2060905.A0A2B7WJG0"/>
<dbReference type="Proteomes" id="UP000224080">
    <property type="component" value="Unassembled WGS sequence"/>
</dbReference>
<accession>A0A2B7WJG0</accession>
<evidence type="ECO:0008006" key="4">
    <source>
        <dbReference type="Google" id="ProtNLM"/>
    </source>
</evidence>
<comment type="caution">
    <text evidence="2">The sequence shown here is derived from an EMBL/GenBank/DDBJ whole genome shotgun (WGS) entry which is preliminary data.</text>
</comment>
<dbReference type="AlphaFoldDB" id="A0A2B7WJG0"/>
<sequence>MADDDLTPIRVRGKRRKNPISRDKDTVRGTQTHNGGKYLPGRLPVKPSKRKVQENIPPDGKRIKSEGTKISLLEALPAELIEKIFLHSLEPNLARASPHFGAILSRKRIYKILTFLAFFNDLEPSGFPPDDNVALFISNILRPLKYVALDVDTQKSLQHDILGCRWFTLPLLKECQRDMFCATIQKQFFGSHAPSVVLDPAERNVVNQRLGEEDPAQWNIVLPGTMRHDGRCALYISPSTVSFMKPSGNDHFLPMVVWTIPDKFFEQRPWTDEKFQLLHHLLMFTPHGLVLDVPRKIYPSPSSFDLPPERIQDCIHHAIMQENIWILSELLAWDERAYYYAVNDLDMPGYEIRGEHFITAVKQSEDPGLLQVLLRAAAESIPHDDPEITEWALRQKNGEFGKWLLGYLIEVPPRRRRPFPLFQGGWAKRYRRVDDFPDDPQVHVWWESFEKYVKDLLPKGRHSRSLLHSYLMTPKWSPQA</sequence>
<organism evidence="2 3">
    <name type="scientific">Blastomyces parvus</name>
    <dbReference type="NCBI Taxonomy" id="2060905"/>
    <lineage>
        <taxon>Eukaryota</taxon>
        <taxon>Fungi</taxon>
        <taxon>Dikarya</taxon>
        <taxon>Ascomycota</taxon>
        <taxon>Pezizomycotina</taxon>
        <taxon>Eurotiomycetes</taxon>
        <taxon>Eurotiomycetidae</taxon>
        <taxon>Onygenales</taxon>
        <taxon>Ajellomycetaceae</taxon>
        <taxon>Blastomyces</taxon>
    </lineage>
</organism>
<dbReference type="OrthoDB" id="4167490at2759"/>
<evidence type="ECO:0000313" key="3">
    <source>
        <dbReference type="Proteomes" id="UP000224080"/>
    </source>
</evidence>
<protein>
    <recommendedName>
        <fullName evidence="4">F-box domain-containing protein</fullName>
    </recommendedName>
</protein>
<feature type="region of interest" description="Disordered" evidence="1">
    <location>
        <begin position="1"/>
        <end position="63"/>
    </location>
</feature>
<gene>
    <name evidence="2" type="ORF">GX51_07718</name>
</gene>
<proteinExistence type="predicted"/>
<dbReference type="EMBL" id="PDNC01000167">
    <property type="protein sequence ID" value="PGG96678.1"/>
    <property type="molecule type" value="Genomic_DNA"/>
</dbReference>
<evidence type="ECO:0000313" key="2">
    <source>
        <dbReference type="EMBL" id="PGG96678.1"/>
    </source>
</evidence>
<name>A0A2B7WJG0_9EURO</name>
<reference evidence="2 3" key="1">
    <citation type="submission" date="2017-10" db="EMBL/GenBank/DDBJ databases">
        <title>Comparative genomics in systemic dimorphic fungi from Ajellomycetaceae.</title>
        <authorList>
            <person name="Munoz J.F."/>
            <person name="Mcewen J.G."/>
            <person name="Clay O.K."/>
            <person name="Cuomo C.A."/>
        </authorList>
    </citation>
    <scope>NUCLEOTIDE SEQUENCE [LARGE SCALE GENOMIC DNA]</scope>
    <source>
        <strain evidence="2 3">UAMH130</strain>
    </source>
</reference>
<evidence type="ECO:0000256" key="1">
    <source>
        <dbReference type="SAM" id="MobiDB-lite"/>
    </source>
</evidence>
<keyword evidence="3" id="KW-1185">Reference proteome</keyword>